<proteinExistence type="predicted"/>
<protein>
    <submittedName>
        <fullName evidence="1">Uncharacterized protein</fullName>
    </submittedName>
</protein>
<dbReference type="EMBL" id="CM055760">
    <property type="protein sequence ID" value="KAJ7987145.1"/>
    <property type="molecule type" value="Genomic_DNA"/>
</dbReference>
<dbReference type="Proteomes" id="UP001157502">
    <property type="component" value="Chromosome 33"/>
</dbReference>
<evidence type="ECO:0000313" key="1">
    <source>
        <dbReference type="EMBL" id="KAJ7987145.1"/>
    </source>
</evidence>
<accession>A0ACC2F705</accession>
<organism evidence="1 2">
    <name type="scientific">Dallia pectoralis</name>
    <name type="common">Alaska blackfish</name>
    <dbReference type="NCBI Taxonomy" id="75939"/>
    <lineage>
        <taxon>Eukaryota</taxon>
        <taxon>Metazoa</taxon>
        <taxon>Chordata</taxon>
        <taxon>Craniata</taxon>
        <taxon>Vertebrata</taxon>
        <taxon>Euteleostomi</taxon>
        <taxon>Actinopterygii</taxon>
        <taxon>Neopterygii</taxon>
        <taxon>Teleostei</taxon>
        <taxon>Protacanthopterygii</taxon>
        <taxon>Esociformes</taxon>
        <taxon>Umbridae</taxon>
        <taxon>Dallia</taxon>
    </lineage>
</organism>
<keyword evidence="2" id="KW-1185">Reference proteome</keyword>
<reference evidence="1" key="1">
    <citation type="submission" date="2021-05" db="EMBL/GenBank/DDBJ databases">
        <authorList>
            <person name="Pan Q."/>
            <person name="Jouanno E."/>
            <person name="Zahm M."/>
            <person name="Klopp C."/>
            <person name="Cabau C."/>
            <person name="Louis A."/>
            <person name="Berthelot C."/>
            <person name="Parey E."/>
            <person name="Roest Crollius H."/>
            <person name="Montfort J."/>
            <person name="Robinson-Rechavi M."/>
            <person name="Bouchez O."/>
            <person name="Lampietro C."/>
            <person name="Lopez Roques C."/>
            <person name="Donnadieu C."/>
            <person name="Postlethwait J."/>
            <person name="Bobe J."/>
            <person name="Dillon D."/>
            <person name="Chandos A."/>
            <person name="von Hippel F."/>
            <person name="Guiguen Y."/>
        </authorList>
    </citation>
    <scope>NUCLEOTIDE SEQUENCE</scope>
    <source>
        <strain evidence="1">YG-Jan2019</strain>
    </source>
</reference>
<sequence>MNSKGCHLLVSPSGIPPSLGVITGQHAPSIGMPVRTTLTTGCRATLSPATSGGRGRVGGVHRSQNPLSSGKNFGSSLVLPTLSLCGQVLANGKQTNLFGLSQMSGQQLPPNNAAEANHGTVSHFPDSGVKGYQISVSRMQMLGQQACENLRVTSSPMVVQRLGPVSPVTAQAYASVPLVPDGPQPTHGQVVPYTEARWVSL</sequence>
<evidence type="ECO:0000313" key="2">
    <source>
        <dbReference type="Proteomes" id="UP001157502"/>
    </source>
</evidence>
<comment type="caution">
    <text evidence="1">The sequence shown here is derived from an EMBL/GenBank/DDBJ whole genome shotgun (WGS) entry which is preliminary data.</text>
</comment>
<gene>
    <name evidence="1" type="ORF">DPEC_G00335720</name>
</gene>
<name>A0ACC2F705_DALPE</name>